<name>A0A9P9A9G6_9PEZI</name>
<reference evidence="1" key="1">
    <citation type="journal article" date="2021" name="Nat. Commun.">
        <title>Genetic determinants of endophytism in the Arabidopsis root mycobiome.</title>
        <authorList>
            <person name="Mesny F."/>
            <person name="Miyauchi S."/>
            <person name="Thiergart T."/>
            <person name="Pickel B."/>
            <person name="Atanasova L."/>
            <person name="Karlsson M."/>
            <person name="Huettel B."/>
            <person name="Barry K.W."/>
            <person name="Haridas S."/>
            <person name="Chen C."/>
            <person name="Bauer D."/>
            <person name="Andreopoulos W."/>
            <person name="Pangilinan J."/>
            <person name="LaButti K."/>
            <person name="Riley R."/>
            <person name="Lipzen A."/>
            <person name="Clum A."/>
            <person name="Drula E."/>
            <person name="Henrissat B."/>
            <person name="Kohler A."/>
            <person name="Grigoriev I.V."/>
            <person name="Martin F.M."/>
            <person name="Hacquard S."/>
        </authorList>
    </citation>
    <scope>NUCLEOTIDE SEQUENCE</scope>
    <source>
        <strain evidence="1">MPI-SDFR-AT-0117</strain>
    </source>
</reference>
<proteinExistence type="predicted"/>
<protein>
    <submittedName>
        <fullName evidence="1">Alpha-galactosidase A</fullName>
    </submittedName>
</protein>
<dbReference type="OrthoDB" id="2687876at2759"/>
<dbReference type="Proteomes" id="UP000770015">
    <property type="component" value="Unassembled WGS sequence"/>
</dbReference>
<dbReference type="AlphaFoldDB" id="A0A9P9A9G6"/>
<accession>A0A9P9A9G6</accession>
<dbReference type="Gene3D" id="1.10.510.10">
    <property type="entry name" value="Transferase(Phosphotransferase) domain 1"/>
    <property type="match status" value="1"/>
</dbReference>
<keyword evidence="2" id="KW-1185">Reference proteome</keyword>
<dbReference type="SUPFAM" id="SSF56112">
    <property type="entry name" value="Protein kinase-like (PK-like)"/>
    <property type="match status" value="1"/>
</dbReference>
<dbReference type="InterPro" id="IPR011009">
    <property type="entry name" value="Kinase-like_dom_sf"/>
</dbReference>
<organism evidence="1 2">
    <name type="scientific">Plectosphaerella plurivora</name>
    <dbReference type="NCBI Taxonomy" id="936078"/>
    <lineage>
        <taxon>Eukaryota</taxon>
        <taxon>Fungi</taxon>
        <taxon>Dikarya</taxon>
        <taxon>Ascomycota</taxon>
        <taxon>Pezizomycotina</taxon>
        <taxon>Sordariomycetes</taxon>
        <taxon>Hypocreomycetidae</taxon>
        <taxon>Glomerellales</taxon>
        <taxon>Plectosphaerellaceae</taxon>
        <taxon>Plectosphaerella</taxon>
    </lineage>
</organism>
<comment type="caution">
    <text evidence="1">The sequence shown here is derived from an EMBL/GenBank/DDBJ whole genome shotgun (WGS) entry which is preliminary data.</text>
</comment>
<sequence length="269" mass="30753">MGTLSLPKSDMEILNQVIDDERGAYRLRAGQRVYYLFIAVDVFEEDTMCRPYLLIPSLPDLPDSSWTSATIVRGTDGAPLVTTISTDPLPEIKTVWHERRIDVLSLERTKRLRSWTHEVLYQGGTAVAKIACFAWDVRRIERETEAYRKLMQHRRQHPEEPPMAPEFLGHLTENGRVMGFLLQKIDGGPACIDHLPDCEALVRRVHRLGMVHGDLNRYNFVINRARTGCVRLVDFEHFKDFDEDSAMTELASLTAELVEDTGRGEVSRC</sequence>
<evidence type="ECO:0000313" key="2">
    <source>
        <dbReference type="Proteomes" id="UP000770015"/>
    </source>
</evidence>
<evidence type="ECO:0000313" key="1">
    <source>
        <dbReference type="EMBL" id="KAH6688940.1"/>
    </source>
</evidence>
<gene>
    <name evidence="1" type="ORF">F5X68DRAFT_204655</name>
</gene>
<dbReference type="EMBL" id="JAGSXJ010000008">
    <property type="protein sequence ID" value="KAH6688940.1"/>
    <property type="molecule type" value="Genomic_DNA"/>
</dbReference>